<evidence type="ECO:0000313" key="2">
    <source>
        <dbReference type="Proteomes" id="UP000717328"/>
    </source>
</evidence>
<name>A0A9P7GQ17_9AGAR</name>
<accession>A0A9P7GQ17</accession>
<dbReference type="OrthoDB" id="2392789at2759"/>
<proteinExistence type="predicted"/>
<gene>
    <name evidence="1" type="ORF">H0H81_006870</name>
</gene>
<protein>
    <submittedName>
        <fullName evidence="1">Uncharacterized protein</fullName>
    </submittedName>
</protein>
<organism evidence="1 2">
    <name type="scientific">Sphagnurus paluster</name>
    <dbReference type="NCBI Taxonomy" id="117069"/>
    <lineage>
        <taxon>Eukaryota</taxon>
        <taxon>Fungi</taxon>
        <taxon>Dikarya</taxon>
        <taxon>Basidiomycota</taxon>
        <taxon>Agaricomycotina</taxon>
        <taxon>Agaricomycetes</taxon>
        <taxon>Agaricomycetidae</taxon>
        <taxon>Agaricales</taxon>
        <taxon>Tricholomatineae</taxon>
        <taxon>Lyophyllaceae</taxon>
        <taxon>Sphagnurus</taxon>
    </lineage>
</organism>
<reference evidence="1" key="2">
    <citation type="submission" date="2021-10" db="EMBL/GenBank/DDBJ databases">
        <title>Phylogenomics reveals ancestral predisposition of the termite-cultivated fungus Termitomyces towards a domesticated lifestyle.</title>
        <authorList>
            <person name="Auxier B."/>
            <person name="Grum-Grzhimaylo A."/>
            <person name="Cardenas M.E."/>
            <person name="Lodge J.D."/>
            <person name="Laessoe T."/>
            <person name="Pedersen O."/>
            <person name="Smith M.E."/>
            <person name="Kuyper T.W."/>
            <person name="Franco-Molano E.A."/>
            <person name="Baroni T.J."/>
            <person name="Aanen D.K."/>
        </authorList>
    </citation>
    <scope>NUCLEOTIDE SEQUENCE</scope>
    <source>
        <strain evidence="1">D49</strain>
    </source>
</reference>
<dbReference type="EMBL" id="JABCKI010000018">
    <property type="protein sequence ID" value="KAG5654158.1"/>
    <property type="molecule type" value="Genomic_DNA"/>
</dbReference>
<keyword evidence="2" id="KW-1185">Reference proteome</keyword>
<dbReference type="Proteomes" id="UP000717328">
    <property type="component" value="Unassembled WGS sequence"/>
</dbReference>
<dbReference type="AlphaFoldDB" id="A0A9P7GQ17"/>
<evidence type="ECO:0000313" key="1">
    <source>
        <dbReference type="EMBL" id="KAG5654158.1"/>
    </source>
</evidence>
<comment type="caution">
    <text evidence="1">The sequence shown here is derived from an EMBL/GenBank/DDBJ whole genome shotgun (WGS) entry which is preliminary data.</text>
</comment>
<sequence length="284" mass="31950">MLEIPNLARSQDVKRRPQKLITAHTAKFHLGHTYSDAYEDAYAHNLNRVKPQFNFAEQSLLNTIRPNRDNARLIRKARFELSSLSSPDGTAFDSYVSLHLRRGDRGPAFYHGEYVPVRDFVSAGTDAWQRLNPGKSASSLMFYVATDSSTIQREVVGLTAARYTTYSLYQSADPELRGVASPEEYRQKEFDTLEKTARIRATQGMIVDFALLSGAWANEDDALPQATVCTISSNVCKMAAVGLGWERAFGVVDSMGYLDDAHKRWVEIDQKGTVVPVWQPFELF</sequence>
<reference evidence="1" key="1">
    <citation type="submission" date="2021-02" db="EMBL/GenBank/DDBJ databases">
        <authorList>
            <person name="Nieuwenhuis M."/>
            <person name="Van De Peppel L.J.J."/>
        </authorList>
    </citation>
    <scope>NUCLEOTIDE SEQUENCE</scope>
    <source>
        <strain evidence="1">D49</strain>
    </source>
</reference>